<name>A0A085ZI99_9FLAO</name>
<evidence type="ECO:0000313" key="5">
    <source>
        <dbReference type="EMBL" id="KFF04163.1"/>
    </source>
</evidence>
<proteinExistence type="inferred from homology"/>
<comment type="similarity">
    <text evidence="2">Belongs to the peptidase M14 family.</text>
</comment>
<dbReference type="PANTHER" id="PTHR12756:SF11">
    <property type="entry name" value="CYTOSOLIC CARBOXYPEPTIDASE 1"/>
    <property type="match status" value="1"/>
</dbReference>
<reference evidence="5 6" key="1">
    <citation type="submission" date="2014-07" db="EMBL/GenBank/DDBJ databases">
        <title>Genome of Flavobacterium reichenbachii LMG 25512.</title>
        <authorList>
            <person name="Stropko S.J."/>
            <person name="Pipes S.E."/>
            <person name="Newman J.D."/>
        </authorList>
    </citation>
    <scope>NUCLEOTIDE SEQUENCE [LARGE SCALE GENOMIC DNA]</scope>
    <source>
        <strain evidence="5 6">LMG 25512</strain>
    </source>
</reference>
<comment type="caution">
    <text evidence="2">Lacks conserved residue(s) required for the propagation of feature annotation.</text>
</comment>
<dbReference type="PANTHER" id="PTHR12756">
    <property type="entry name" value="CYTOSOLIC CARBOXYPEPTIDASE"/>
    <property type="match status" value="1"/>
</dbReference>
<feature type="signal peptide" evidence="3">
    <location>
        <begin position="1"/>
        <end position="19"/>
    </location>
</feature>
<dbReference type="RefSeq" id="WP_035687612.1">
    <property type="nucleotide sequence ID" value="NZ_JPRL01000001.1"/>
</dbReference>
<keyword evidence="3" id="KW-0732">Signal</keyword>
<dbReference type="Proteomes" id="UP000028715">
    <property type="component" value="Unassembled WGS sequence"/>
</dbReference>
<evidence type="ECO:0000256" key="1">
    <source>
        <dbReference type="ARBA" id="ARBA00001947"/>
    </source>
</evidence>
<dbReference type="STRING" id="362418.IW19_00885"/>
<sequence>MKTKLFFAVAAVLSLSSNAQVKSTFKGQDPITAVSTVTRPVEKQWKGVFDKTGDEVFFGNDFAGARLNGVVKIDENTFSVLITPENSPINGSPWYAFKVWSKTDKEIQIRFDYPQNVKHRYNAKISADGKKWTASENGTFVKREKDSNYVLKVKVSKDTTWIAAQELKTSKDIAQWISSLKNKNNTAEASVGLTAEGRKIPVFSIGNPSSKNKILISGRNHPPEVTGHYALEAFVESLTADTPLAKKFRKKFEVYVIPLLNPDGVDGGFWRHNSGGIDLNRDYNEFNQPETRAVRDFLKNEIKGENKLLFSIDFHSTHDDIYYTVDPNLKGNIPGFVPNWLNKVKDGIPGYTPHVKPLYFKPPTFTLFSYLFETYKTEALVFEIGDNAPKDFIKKKGEVSGEEFMKLILESSKN</sequence>
<comment type="caution">
    <text evidence="5">The sequence shown here is derived from an EMBL/GenBank/DDBJ whole genome shotgun (WGS) entry which is preliminary data.</text>
</comment>
<evidence type="ECO:0000256" key="2">
    <source>
        <dbReference type="PROSITE-ProRule" id="PRU01379"/>
    </source>
</evidence>
<keyword evidence="6" id="KW-1185">Reference proteome</keyword>
<evidence type="ECO:0000313" key="6">
    <source>
        <dbReference type="Proteomes" id="UP000028715"/>
    </source>
</evidence>
<dbReference type="AlphaFoldDB" id="A0A085ZI99"/>
<gene>
    <name evidence="5" type="ORF">IW19_00885</name>
</gene>
<dbReference type="SMART" id="SM00631">
    <property type="entry name" value="Zn_pept"/>
    <property type="match status" value="1"/>
</dbReference>
<evidence type="ECO:0000256" key="3">
    <source>
        <dbReference type="SAM" id="SignalP"/>
    </source>
</evidence>
<dbReference type="PROSITE" id="PS52035">
    <property type="entry name" value="PEPTIDASE_M14"/>
    <property type="match status" value="1"/>
</dbReference>
<organism evidence="5 6">
    <name type="scientific">Flavobacterium reichenbachii</name>
    <dbReference type="NCBI Taxonomy" id="362418"/>
    <lineage>
        <taxon>Bacteria</taxon>
        <taxon>Pseudomonadati</taxon>
        <taxon>Bacteroidota</taxon>
        <taxon>Flavobacteriia</taxon>
        <taxon>Flavobacteriales</taxon>
        <taxon>Flavobacteriaceae</taxon>
        <taxon>Flavobacterium</taxon>
    </lineage>
</organism>
<dbReference type="InterPro" id="IPR050821">
    <property type="entry name" value="Cytosolic_carboxypeptidase"/>
</dbReference>
<accession>A0A085ZI99</accession>
<dbReference type="Pfam" id="PF00246">
    <property type="entry name" value="Peptidase_M14"/>
    <property type="match status" value="1"/>
</dbReference>
<dbReference type="GO" id="GO:0006508">
    <property type="term" value="P:proteolysis"/>
    <property type="evidence" value="ECO:0007669"/>
    <property type="project" value="InterPro"/>
</dbReference>
<dbReference type="GO" id="GO:0008270">
    <property type="term" value="F:zinc ion binding"/>
    <property type="evidence" value="ECO:0007669"/>
    <property type="project" value="InterPro"/>
</dbReference>
<evidence type="ECO:0000259" key="4">
    <source>
        <dbReference type="PROSITE" id="PS52035"/>
    </source>
</evidence>
<dbReference type="GO" id="GO:0004181">
    <property type="term" value="F:metallocarboxypeptidase activity"/>
    <property type="evidence" value="ECO:0007669"/>
    <property type="project" value="InterPro"/>
</dbReference>
<comment type="cofactor">
    <cofactor evidence="1">
        <name>Zn(2+)</name>
        <dbReference type="ChEBI" id="CHEBI:29105"/>
    </cofactor>
</comment>
<dbReference type="CDD" id="cd06237">
    <property type="entry name" value="M14_Nna1-like"/>
    <property type="match status" value="1"/>
</dbReference>
<dbReference type="Gene3D" id="3.40.630.10">
    <property type="entry name" value="Zn peptidases"/>
    <property type="match status" value="1"/>
</dbReference>
<dbReference type="EMBL" id="JPRL01000001">
    <property type="protein sequence ID" value="KFF04163.1"/>
    <property type="molecule type" value="Genomic_DNA"/>
</dbReference>
<protein>
    <recommendedName>
        <fullName evidence="4">Peptidase M14 domain-containing protein</fullName>
    </recommendedName>
</protein>
<dbReference type="SUPFAM" id="SSF53187">
    <property type="entry name" value="Zn-dependent exopeptidases"/>
    <property type="match status" value="1"/>
</dbReference>
<feature type="chain" id="PRO_5001801287" description="Peptidase M14 domain-containing protein" evidence="3">
    <location>
        <begin position="20"/>
        <end position="414"/>
    </location>
</feature>
<dbReference type="InterPro" id="IPR000834">
    <property type="entry name" value="Peptidase_M14"/>
</dbReference>
<feature type="domain" description="Peptidase M14" evidence="4">
    <location>
        <begin position="166"/>
        <end position="414"/>
    </location>
</feature>
<dbReference type="eggNOG" id="COG2866">
    <property type="taxonomic scope" value="Bacteria"/>
</dbReference>